<feature type="transmembrane region" description="Helical" evidence="7">
    <location>
        <begin position="264"/>
        <end position="284"/>
    </location>
</feature>
<evidence type="ECO:0000256" key="4">
    <source>
        <dbReference type="ARBA" id="ARBA00022989"/>
    </source>
</evidence>
<evidence type="ECO:0000256" key="5">
    <source>
        <dbReference type="ARBA" id="ARBA00023136"/>
    </source>
</evidence>
<dbReference type="AlphaFoldDB" id="A0A937RHC5"/>
<organism evidence="9 10">
    <name type="scientific">Frankia nepalensis</name>
    <dbReference type="NCBI Taxonomy" id="1836974"/>
    <lineage>
        <taxon>Bacteria</taxon>
        <taxon>Bacillati</taxon>
        <taxon>Actinomycetota</taxon>
        <taxon>Actinomycetes</taxon>
        <taxon>Frankiales</taxon>
        <taxon>Frankiaceae</taxon>
        <taxon>Frankia</taxon>
    </lineage>
</organism>
<feature type="transmembrane region" description="Helical" evidence="7">
    <location>
        <begin position="451"/>
        <end position="475"/>
    </location>
</feature>
<feature type="region of interest" description="Disordered" evidence="6">
    <location>
        <begin position="235"/>
        <end position="258"/>
    </location>
</feature>
<keyword evidence="2" id="KW-1003">Cell membrane</keyword>
<feature type="domain" description="Type II secretion system protein GspF" evidence="8">
    <location>
        <begin position="325"/>
        <end position="469"/>
    </location>
</feature>
<keyword evidence="3 7" id="KW-0812">Transmembrane</keyword>
<feature type="compositionally biased region" description="Basic and acidic residues" evidence="6">
    <location>
        <begin position="244"/>
        <end position="253"/>
    </location>
</feature>
<evidence type="ECO:0000256" key="2">
    <source>
        <dbReference type="ARBA" id="ARBA00022475"/>
    </source>
</evidence>
<evidence type="ECO:0000256" key="1">
    <source>
        <dbReference type="ARBA" id="ARBA00004651"/>
    </source>
</evidence>
<accession>A0A937RHC5</accession>
<dbReference type="Pfam" id="PF00482">
    <property type="entry name" value="T2SSF"/>
    <property type="match status" value="1"/>
</dbReference>
<dbReference type="GO" id="GO:0005886">
    <property type="term" value="C:plasma membrane"/>
    <property type="evidence" value="ECO:0007669"/>
    <property type="project" value="UniProtKB-SubCell"/>
</dbReference>
<proteinExistence type="predicted"/>
<gene>
    <name evidence="9" type="ORF">I7412_34835</name>
</gene>
<dbReference type="InterPro" id="IPR018076">
    <property type="entry name" value="T2SS_GspF_dom"/>
</dbReference>
<dbReference type="PANTHER" id="PTHR35007:SF3">
    <property type="entry name" value="POSSIBLE CONSERVED ALANINE RICH MEMBRANE PROTEIN"/>
    <property type="match status" value="1"/>
</dbReference>
<evidence type="ECO:0000313" key="10">
    <source>
        <dbReference type="Proteomes" id="UP000604475"/>
    </source>
</evidence>
<keyword evidence="5 7" id="KW-0472">Membrane</keyword>
<feature type="region of interest" description="Disordered" evidence="6">
    <location>
        <begin position="65"/>
        <end position="94"/>
    </location>
</feature>
<evidence type="ECO:0000256" key="3">
    <source>
        <dbReference type="ARBA" id="ARBA00022692"/>
    </source>
</evidence>
<evidence type="ECO:0000256" key="6">
    <source>
        <dbReference type="SAM" id="MobiDB-lite"/>
    </source>
</evidence>
<evidence type="ECO:0000313" key="9">
    <source>
        <dbReference type="EMBL" id="MBL7632241.1"/>
    </source>
</evidence>
<keyword evidence="4 7" id="KW-1133">Transmembrane helix</keyword>
<protein>
    <submittedName>
        <fullName evidence="9">Type II secretion system F family protein</fullName>
    </submittedName>
</protein>
<dbReference type="EMBL" id="JAEACQ010000300">
    <property type="protein sequence ID" value="MBL7632241.1"/>
    <property type="molecule type" value="Genomic_DNA"/>
</dbReference>
<dbReference type="Proteomes" id="UP000604475">
    <property type="component" value="Unassembled WGS sequence"/>
</dbReference>
<evidence type="ECO:0000256" key="7">
    <source>
        <dbReference type="SAM" id="Phobius"/>
    </source>
</evidence>
<feature type="transmembrane region" description="Helical" evidence="7">
    <location>
        <begin position="207"/>
        <end position="226"/>
    </location>
</feature>
<sequence length="484" mass="47850">MLATAVRAARRAAARRADADARAAAEDLLAAFAAELDAGADPDAALRAAVAAADYGDAAAGLTAEHGAASETTSSPATASRTAARQTTARQTTWPAARRGGELAALRAGLAVGADPAELLAGARTPALAQLGAALRVCRAGGARLAPVARTLAEQARADARRAGELAAALAGPRSSGRLVAGLPVVGIAFAALLGANPAHVLLDTPAGSLCLAAGVLLDLLGLRWLRWTGDRVARHASAPTGPPEREGPEPRARGGARRWTRPLVGATLAGALGTASATCLSHGQRALGVALAAGAAAPLVGAALPADPYRRRRARLLADLPLALDLIAACLAAGATTPAALAATAAGIGGPLGTELAAAARGLRLGASVPQATARLLAAGTAPPGRLDALWRRAGVRRSGPARPLVAAALALGRVENSGARLAETLARIAARARAQAHDEAIGAARRAGVAAVAPLGLCFLPAFLLLGVVPTVLGSLPSLPTG</sequence>
<feature type="transmembrane region" description="Helical" evidence="7">
    <location>
        <begin position="179"/>
        <end position="201"/>
    </location>
</feature>
<name>A0A937RHC5_9ACTN</name>
<comment type="subcellular location">
    <subcellularLocation>
        <location evidence="1">Cell membrane</location>
        <topology evidence="1">Multi-pass membrane protein</topology>
    </subcellularLocation>
</comment>
<evidence type="ECO:0000259" key="8">
    <source>
        <dbReference type="Pfam" id="PF00482"/>
    </source>
</evidence>
<dbReference type="PANTHER" id="PTHR35007">
    <property type="entry name" value="INTEGRAL MEMBRANE PROTEIN-RELATED"/>
    <property type="match status" value="1"/>
</dbReference>
<keyword evidence="10" id="KW-1185">Reference proteome</keyword>
<feature type="transmembrane region" description="Helical" evidence="7">
    <location>
        <begin position="290"/>
        <end position="307"/>
    </location>
</feature>
<reference evidence="9" key="1">
    <citation type="submission" date="2020-12" db="EMBL/GenBank/DDBJ databases">
        <title>Genomic characterization of non-nitrogen-fixing Frankia strains.</title>
        <authorList>
            <person name="Carlos-Shanley C."/>
            <person name="Guerra T."/>
            <person name="Hahn D."/>
        </authorList>
    </citation>
    <scope>NUCLEOTIDE SEQUENCE</scope>
    <source>
        <strain evidence="9">CN6</strain>
    </source>
</reference>
<comment type="caution">
    <text evidence="9">The sequence shown here is derived from an EMBL/GenBank/DDBJ whole genome shotgun (WGS) entry which is preliminary data.</text>
</comment>